<dbReference type="Pfam" id="PF02446">
    <property type="entry name" value="Glyco_hydro_77"/>
    <property type="match status" value="1"/>
</dbReference>
<accession>G8WQ65</accession>
<organism evidence="11 12">
    <name type="scientific">Streptantibioticus cattleyicolor (strain ATCC 35852 / DSM 46488 / JCM 4925 / NBRC 14057 / NRRL 8057)</name>
    <name type="common">Streptomyces cattleya</name>
    <dbReference type="NCBI Taxonomy" id="1003195"/>
    <lineage>
        <taxon>Bacteria</taxon>
        <taxon>Bacillati</taxon>
        <taxon>Actinomycetota</taxon>
        <taxon>Actinomycetes</taxon>
        <taxon>Kitasatosporales</taxon>
        <taxon>Streptomycetaceae</taxon>
        <taxon>Streptantibioticus</taxon>
    </lineage>
</organism>
<evidence type="ECO:0000256" key="2">
    <source>
        <dbReference type="ARBA" id="ARBA00005684"/>
    </source>
</evidence>
<keyword evidence="5 10" id="KW-0328">Glycosyltransferase</keyword>
<comment type="similarity">
    <text evidence="2 10">Belongs to the disproportionating enzyme family.</text>
</comment>
<name>F8JZP4_STREN</name>
<evidence type="ECO:0000256" key="3">
    <source>
        <dbReference type="ARBA" id="ARBA00012560"/>
    </source>
</evidence>
<dbReference type="OrthoDB" id="9811841at2"/>
<keyword evidence="6 10" id="KW-0808">Transferase</keyword>
<dbReference type="GO" id="GO:0005975">
    <property type="term" value="P:carbohydrate metabolic process"/>
    <property type="evidence" value="ECO:0007669"/>
    <property type="project" value="InterPro"/>
</dbReference>
<sequence length="704" mass="75029">MGRADGAAPAPPRTRAPLPDALARLAALHGVQTSYQPAPGRTVHVPEATVVAVLAALGVDAAGPGAVRDALDRHERLARTRLLPPCVVVRDGAPLRLEVPPGTELTVVPEGGSGAARPATGDGALPLGHHLLRARTPDGRTAAAPLIVVPGRLPGPAGRAYGLMVQLYSLLSARSWGMGDLGDLAELAGWAGRALGAGFLTVNPLHSAVPGDPTDPSPYRPSSRRFPDPVYLRVEEVPEYAYLEPAARARVDGLLARAAELRAAVLDEGALIDRDAVWRLKSAALEIVREVPLAPGRRAAYCDFLAEAGQALDDHATWCALAELHGSDWHTWPAALRDPRSAQTARARGERLDRVDFHCWLAWLTDTQLAAASAAAARAGMSVGIVHDLAVGVHPSGADAWALGDVLARGMSVGAPPDLFNPRGQDWSLPPWRPDALAATGYAPYRDLLRGVLRHAGGLRVDHVMGLSRLWWVPEGRPPTEGTYVRYDAGAMLGVLALEAHRAGAVVIGEDLGTVEPGMRESLADHGILGTSVLWFERDHTGDGRPLPPDRWRADCLATVTTHDLPSTAARLTGEHVALRHRLGLLTRPLADEQGQDTAEVAEWLALLGRLGLLPEGAHDEEGAVRAVHRFLLRTPARLIGVWLPDTVGDRRPQNLPGTRDEYPNWRLPVADHRGRPVTLERLAGDARVHALAELLRQGVAGAG</sequence>
<dbReference type="KEGG" id="scy:SCATT_17540"/>
<dbReference type="SUPFAM" id="SSF51445">
    <property type="entry name" value="(Trans)glycosidases"/>
    <property type="match status" value="1"/>
</dbReference>
<keyword evidence="7 10" id="KW-0119">Carbohydrate metabolism</keyword>
<dbReference type="InterPro" id="IPR017853">
    <property type="entry name" value="GH"/>
</dbReference>
<evidence type="ECO:0000256" key="8">
    <source>
        <dbReference type="ARBA" id="ARBA00031423"/>
    </source>
</evidence>
<dbReference type="STRING" id="1003195.SCATT_17540"/>
<dbReference type="PANTHER" id="PTHR32438:SF5">
    <property type="entry name" value="4-ALPHA-GLUCANOTRANSFERASE DPE1, CHLOROPLASTIC_AMYLOPLASTIC"/>
    <property type="match status" value="1"/>
</dbReference>
<evidence type="ECO:0000256" key="4">
    <source>
        <dbReference type="ARBA" id="ARBA00020295"/>
    </source>
</evidence>
<dbReference type="Gene3D" id="3.20.20.80">
    <property type="entry name" value="Glycosidases"/>
    <property type="match status" value="1"/>
</dbReference>
<evidence type="ECO:0000313" key="11">
    <source>
        <dbReference type="EMBL" id="AEW94125.1"/>
    </source>
</evidence>
<evidence type="ECO:0000256" key="9">
    <source>
        <dbReference type="ARBA" id="ARBA00031501"/>
    </source>
</evidence>
<evidence type="ECO:0000256" key="1">
    <source>
        <dbReference type="ARBA" id="ARBA00000439"/>
    </source>
</evidence>
<evidence type="ECO:0000256" key="6">
    <source>
        <dbReference type="ARBA" id="ARBA00022679"/>
    </source>
</evidence>
<dbReference type="InterPro" id="IPR003385">
    <property type="entry name" value="Glyco_hydro_77"/>
</dbReference>
<dbReference type="eggNOG" id="COG1640">
    <property type="taxonomic scope" value="Bacteria"/>
</dbReference>
<dbReference type="NCBIfam" id="TIGR00217">
    <property type="entry name" value="malQ"/>
    <property type="match status" value="1"/>
</dbReference>
<evidence type="ECO:0000256" key="5">
    <source>
        <dbReference type="ARBA" id="ARBA00022676"/>
    </source>
</evidence>
<dbReference type="EC" id="2.4.1.25" evidence="3 10"/>
<dbReference type="PANTHER" id="PTHR32438">
    <property type="entry name" value="4-ALPHA-GLUCANOTRANSFERASE DPE1, CHLOROPLASTIC/AMYLOPLASTIC"/>
    <property type="match status" value="1"/>
</dbReference>
<reference evidence="12" key="1">
    <citation type="submission" date="2011-12" db="EMBL/GenBank/DDBJ databases">
        <title>Complete genome sequence of Streptomyces cattleya strain DSM 46488.</title>
        <authorList>
            <person name="Ou H.-Y."/>
            <person name="Li P."/>
            <person name="Zhao C."/>
            <person name="O'Hagan D."/>
            <person name="Deng Z."/>
        </authorList>
    </citation>
    <scope>NUCLEOTIDE SEQUENCE [LARGE SCALE GENOMIC DNA]</scope>
    <source>
        <strain evidence="12">ATCC 35852 / DSM 46488 / JCM 4925 / NBRC 14057 / NRRL 8057</strain>
    </source>
</reference>
<dbReference type="HOGENOM" id="CLU_022072_1_0_11"/>
<evidence type="ECO:0000256" key="10">
    <source>
        <dbReference type="RuleBase" id="RU361207"/>
    </source>
</evidence>
<dbReference type="PATRIC" id="fig|1003195.11.peg.3301"/>
<accession>F8JZP4</accession>
<dbReference type="Proteomes" id="UP000007842">
    <property type="component" value="Chromosome"/>
</dbReference>
<dbReference type="AlphaFoldDB" id="F8JZP4"/>
<evidence type="ECO:0000256" key="7">
    <source>
        <dbReference type="ARBA" id="ARBA00023277"/>
    </source>
</evidence>
<keyword evidence="12" id="KW-1185">Reference proteome</keyword>
<dbReference type="EMBL" id="CP003219">
    <property type="protein sequence ID" value="AEW94125.1"/>
    <property type="molecule type" value="Genomic_DNA"/>
</dbReference>
<gene>
    <name evidence="11" type="ordered locus">SCATT_17540</name>
</gene>
<dbReference type="GO" id="GO:0004134">
    <property type="term" value="F:4-alpha-glucanotransferase activity"/>
    <property type="evidence" value="ECO:0007669"/>
    <property type="project" value="UniProtKB-EC"/>
</dbReference>
<dbReference type="RefSeq" id="WP_014142517.1">
    <property type="nucleotide sequence ID" value="NC_016111.1"/>
</dbReference>
<proteinExistence type="inferred from homology"/>
<protein>
    <recommendedName>
        <fullName evidence="4 10">4-alpha-glucanotransferase</fullName>
        <ecNumber evidence="3 10">2.4.1.25</ecNumber>
    </recommendedName>
    <alternativeName>
        <fullName evidence="8 10">Amylomaltase</fullName>
    </alternativeName>
    <alternativeName>
        <fullName evidence="9 10">Disproportionating enzyme</fullName>
    </alternativeName>
</protein>
<comment type="catalytic activity">
    <reaction evidence="1 10">
        <text>Transfers a segment of a (1-&gt;4)-alpha-D-glucan to a new position in an acceptor, which may be glucose or a (1-&gt;4)-alpha-D-glucan.</text>
        <dbReference type="EC" id="2.4.1.25"/>
    </reaction>
</comment>
<evidence type="ECO:0000313" key="12">
    <source>
        <dbReference type="Proteomes" id="UP000007842"/>
    </source>
</evidence>
<dbReference type="KEGG" id="sct:SCAT_1759"/>